<proteinExistence type="predicted"/>
<reference evidence="1 2" key="1">
    <citation type="journal article" date="2013" name="Genome Announc.">
        <title>Draft Genome Sequence of the Cellulolytic, Mesophilic, Anaerobic Bacterium Clostridium termitidis Strain CT1112 (DSM 5398).</title>
        <authorList>
            <person name="Lal S."/>
            <person name="Ramachandran U."/>
            <person name="Zhang X."/>
            <person name="Munir R."/>
            <person name="Sparling R."/>
            <person name="Levin D.B."/>
        </authorList>
    </citation>
    <scope>NUCLEOTIDE SEQUENCE [LARGE SCALE GENOMIC DNA]</scope>
    <source>
        <strain evidence="1 2">CT1112</strain>
    </source>
</reference>
<sequence length="101" mass="10780">MAELIVNGGFETGSFPPWLVDNASITSLYKHSGNFSALMQSGISVIYQIVDGDFSQSANFSAFLGRIGPLPNPLTTITISYFNSSFSFLGLGLIISIPPNT</sequence>
<evidence type="ECO:0000313" key="1">
    <source>
        <dbReference type="EMBL" id="EMS69078.1"/>
    </source>
</evidence>
<feature type="non-terminal residue" evidence="1">
    <location>
        <position position="101"/>
    </location>
</feature>
<accession>S0FKM5</accession>
<dbReference type="eggNOG" id="COG2931">
    <property type="taxonomic scope" value="Bacteria"/>
</dbReference>
<protein>
    <submittedName>
        <fullName evidence="1">Uncharacterized protein</fullName>
    </submittedName>
</protein>
<organism evidence="1 2">
    <name type="scientific">Ruminiclostridium cellobioparum subsp. termitidis CT1112</name>
    <dbReference type="NCBI Taxonomy" id="1195236"/>
    <lineage>
        <taxon>Bacteria</taxon>
        <taxon>Bacillati</taxon>
        <taxon>Bacillota</taxon>
        <taxon>Clostridia</taxon>
        <taxon>Eubacteriales</taxon>
        <taxon>Oscillospiraceae</taxon>
        <taxon>Ruminiclostridium</taxon>
    </lineage>
</organism>
<dbReference type="EMBL" id="AORV01000074">
    <property type="protein sequence ID" value="EMS69078.1"/>
    <property type="molecule type" value="Genomic_DNA"/>
</dbReference>
<dbReference type="NCBIfam" id="NF033675">
    <property type="entry name" value="NTTRR-F1"/>
    <property type="match status" value="1"/>
</dbReference>
<dbReference type="STRING" id="1195236.CTER_5344"/>
<keyword evidence="2" id="KW-1185">Reference proteome</keyword>
<evidence type="ECO:0000313" key="2">
    <source>
        <dbReference type="Proteomes" id="UP000014155"/>
    </source>
</evidence>
<comment type="caution">
    <text evidence="1">The sequence shown here is derived from an EMBL/GenBank/DDBJ whole genome shotgun (WGS) entry which is preliminary data.</text>
</comment>
<dbReference type="Proteomes" id="UP000014155">
    <property type="component" value="Unassembled WGS sequence"/>
</dbReference>
<dbReference type="RefSeq" id="WP_004631027.1">
    <property type="nucleotide sequence ID" value="NZ_AORV01000074.1"/>
</dbReference>
<gene>
    <name evidence="1" type="ORF">CTER_5344</name>
</gene>
<dbReference type="AlphaFoldDB" id="S0FKM5"/>
<name>S0FKM5_RUMCE</name>